<dbReference type="Pfam" id="PF00005">
    <property type="entry name" value="ABC_tran"/>
    <property type="match status" value="1"/>
</dbReference>
<dbReference type="STRING" id="679926.Mpet_0311"/>
<accession>E1RFT3</accession>
<dbReference type="PANTHER" id="PTHR42798:SF6">
    <property type="entry name" value="CELL DIVISION ATP-BINDING PROTEIN FTSE"/>
    <property type="match status" value="1"/>
</dbReference>
<dbReference type="GO" id="GO:0016887">
    <property type="term" value="F:ATP hydrolysis activity"/>
    <property type="evidence" value="ECO:0007669"/>
    <property type="project" value="InterPro"/>
</dbReference>
<dbReference type="HOGENOM" id="CLU_000604_1_22_2"/>
<dbReference type="EMBL" id="CP002117">
    <property type="protein sequence ID" value="ADN35085.1"/>
    <property type="molecule type" value="Genomic_DNA"/>
</dbReference>
<feature type="domain" description="ABC transporter" evidence="5">
    <location>
        <begin position="4"/>
        <end position="221"/>
    </location>
</feature>
<reference evidence="6 7" key="1">
    <citation type="journal article" date="2010" name="Stand. Genomic Sci.">
        <title>Complete genome sequence of Methanoplanus petrolearius type strain (SEBR 4847).</title>
        <authorList>
            <person name="Brambilla E."/>
            <person name="Djao O.D."/>
            <person name="Daligault H."/>
            <person name="Lapidus A."/>
            <person name="Lucas S."/>
            <person name="Hammon N."/>
            <person name="Nolan M."/>
            <person name="Tice H."/>
            <person name="Cheng J.F."/>
            <person name="Han C."/>
            <person name="Tapia R."/>
            <person name="Goodwin L."/>
            <person name="Pitluck S."/>
            <person name="Liolios K."/>
            <person name="Ivanova N."/>
            <person name="Mavromatis K."/>
            <person name="Mikhailova N."/>
            <person name="Pati A."/>
            <person name="Chen A."/>
            <person name="Palaniappan K."/>
            <person name="Land M."/>
            <person name="Hauser L."/>
            <person name="Chang Y.J."/>
            <person name="Jeffries C.D."/>
            <person name="Rohde M."/>
            <person name="Spring S."/>
            <person name="Sikorski J."/>
            <person name="Goker M."/>
            <person name="Woyke T."/>
            <person name="Bristow J."/>
            <person name="Eisen J.A."/>
            <person name="Markowitz V."/>
            <person name="Hugenholtz P."/>
            <person name="Kyrpides N.C."/>
            <person name="Klenk H.P."/>
        </authorList>
    </citation>
    <scope>NUCLEOTIDE SEQUENCE [LARGE SCALE GENOMIC DNA]</scope>
    <source>
        <strain evidence="7">DSM 11571 / OCM 486 / SEBR 4847</strain>
    </source>
</reference>
<dbReference type="eggNOG" id="arCOG00922">
    <property type="taxonomic scope" value="Archaea"/>
</dbReference>
<name>E1RFT3_METP4</name>
<dbReference type="InterPro" id="IPR017871">
    <property type="entry name" value="ABC_transporter-like_CS"/>
</dbReference>
<dbReference type="KEGG" id="mpi:Mpet_0311"/>
<dbReference type="InterPro" id="IPR027417">
    <property type="entry name" value="P-loop_NTPase"/>
</dbReference>
<dbReference type="PROSITE" id="PS50893">
    <property type="entry name" value="ABC_TRANSPORTER_2"/>
    <property type="match status" value="1"/>
</dbReference>
<keyword evidence="4" id="KW-0067">ATP-binding</keyword>
<evidence type="ECO:0000313" key="6">
    <source>
        <dbReference type="EMBL" id="ADN35085.1"/>
    </source>
</evidence>
<dbReference type="Proteomes" id="UP000006565">
    <property type="component" value="Chromosome"/>
</dbReference>
<evidence type="ECO:0000256" key="1">
    <source>
        <dbReference type="ARBA" id="ARBA00005417"/>
    </source>
</evidence>
<dbReference type="FunFam" id="3.40.50.300:FF:000032">
    <property type="entry name" value="Export ABC transporter ATP-binding protein"/>
    <property type="match status" value="1"/>
</dbReference>
<dbReference type="Gene3D" id="3.40.50.300">
    <property type="entry name" value="P-loop containing nucleotide triphosphate hydrolases"/>
    <property type="match status" value="1"/>
</dbReference>
<dbReference type="OrthoDB" id="31298at2157"/>
<evidence type="ECO:0000256" key="2">
    <source>
        <dbReference type="ARBA" id="ARBA00022448"/>
    </source>
</evidence>
<evidence type="ECO:0000259" key="5">
    <source>
        <dbReference type="PROSITE" id="PS50893"/>
    </source>
</evidence>
<evidence type="ECO:0000256" key="3">
    <source>
        <dbReference type="ARBA" id="ARBA00022741"/>
    </source>
</evidence>
<dbReference type="InterPro" id="IPR017911">
    <property type="entry name" value="MacB-like_ATP-bd"/>
</dbReference>
<keyword evidence="2" id="KW-0813">Transport</keyword>
<organism evidence="6 7">
    <name type="scientific">Methanolacinia petrolearia (strain DSM 11571 / OCM 486 / SEBR 4847)</name>
    <name type="common">Methanoplanus petrolearius</name>
    <dbReference type="NCBI Taxonomy" id="679926"/>
    <lineage>
        <taxon>Archaea</taxon>
        <taxon>Methanobacteriati</taxon>
        <taxon>Methanobacteriota</taxon>
        <taxon>Stenosarchaea group</taxon>
        <taxon>Methanomicrobia</taxon>
        <taxon>Methanomicrobiales</taxon>
        <taxon>Methanomicrobiaceae</taxon>
        <taxon>Methanolacinia</taxon>
    </lineage>
</organism>
<proteinExistence type="inferred from homology"/>
<dbReference type="InterPro" id="IPR003593">
    <property type="entry name" value="AAA+_ATPase"/>
</dbReference>
<dbReference type="RefSeq" id="WP_013328264.1">
    <property type="nucleotide sequence ID" value="NC_014507.1"/>
</dbReference>
<dbReference type="GO" id="GO:0022857">
    <property type="term" value="F:transmembrane transporter activity"/>
    <property type="evidence" value="ECO:0007669"/>
    <property type="project" value="UniProtKB-ARBA"/>
</dbReference>
<dbReference type="SUPFAM" id="SSF52540">
    <property type="entry name" value="P-loop containing nucleoside triphosphate hydrolases"/>
    <property type="match status" value="1"/>
</dbReference>
<sequence precursor="true">MHVIQLEGVSRIYRMTFGDVVALNNVSLSIEEGDFIAIMGPSGSGKSTLLNMIGSLDVPTKGRLYINGTDVSRLSDDQLTDLRRDTIGFIFQQFNLIPLLTVRENVEYPYILKYRKKDTEGRCDELIRQMGLTESLSHHKPNELSGGQQQRVAIARALVNDPKILLCDEPTGNLDSKTGLQVMELLKSLNEQGKTIIMVTHDNHIAEYSKRIITIADGEIQ</sequence>
<dbReference type="SMART" id="SM00382">
    <property type="entry name" value="AAA"/>
    <property type="match status" value="1"/>
</dbReference>
<dbReference type="AlphaFoldDB" id="E1RFT3"/>
<evidence type="ECO:0000313" key="7">
    <source>
        <dbReference type="Proteomes" id="UP000006565"/>
    </source>
</evidence>
<keyword evidence="3" id="KW-0547">Nucleotide-binding</keyword>
<dbReference type="PANTHER" id="PTHR42798">
    <property type="entry name" value="LIPOPROTEIN-RELEASING SYSTEM ATP-BINDING PROTEIN LOLD"/>
    <property type="match status" value="1"/>
</dbReference>
<keyword evidence="7" id="KW-1185">Reference proteome</keyword>
<comment type="similarity">
    <text evidence="1">Belongs to the ABC transporter superfamily.</text>
</comment>
<protein>
    <submittedName>
        <fullName evidence="6">ABC transporter related protein</fullName>
    </submittedName>
</protein>
<evidence type="ECO:0000256" key="4">
    <source>
        <dbReference type="ARBA" id="ARBA00022840"/>
    </source>
</evidence>
<dbReference type="GO" id="GO:0005524">
    <property type="term" value="F:ATP binding"/>
    <property type="evidence" value="ECO:0007669"/>
    <property type="project" value="UniProtKB-KW"/>
</dbReference>
<dbReference type="CDD" id="cd03255">
    <property type="entry name" value="ABC_MJ0796_LolCDE_FtsE"/>
    <property type="match status" value="1"/>
</dbReference>
<dbReference type="InterPro" id="IPR003439">
    <property type="entry name" value="ABC_transporter-like_ATP-bd"/>
</dbReference>
<dbReference type="GeneID" id="9742754"/>
<dbReference type="PROSITE" id="PS00211">
    <property type="entry name" value="ABC_TRANSPORTER_1"/>
    <property type="match status" value="1"/>
</dbReference>
<gene>
    <name evidence="6" type="ordered locus">Mpet_0311</name>
</gene>
<dbReference type="GO" id="GO:0098796">
    <property type="term" value="C:membrane protein complex"/>
    <property type="evidence" value="ECO:0007669"/>
    <property type="project" value="UniProtKB-ARBA"/>
</dbReference>